<name>A0A844QDD3_9HYPH</name>
<dbReference type="AlphaFoldDB" id="A0A844QDD3"/>
<reference evidence="1 2" key="1">
    <citation type="submission" date="2019-12" db="EMBL/GenBank/DDBJ databases">
        <title>Nitratireductor arenosus sp. nov., Isolated from sea sand, Jeju island, South Korea.</title>
        <authorList>
            <person name="Kim W."/>
        </authorList>
    </citation>
    <scope>NUCLEOTIDE SEQUENCE [LARGE SCALE GENOMIC DNA]</scope>
    <source>
        <strain evidence="1 2">CAU 1489</strain>
    </source>
</reference>
<evidence type="ECO:0000313" key="2">
    <source>
        <dbReference type="Proteomes" id="UP000463224"/>
    </source>
</evidence>
<proteinExistence type="predicted"/>
<dbReference type="InterPro" id="IPR010607">
    <property type="entry name" value="DUF1194"/>
</dbReference>
<dbReference type="Proteomes" id="UP000463224">
    <property type="component" value="Unassembled WGS sequence"/>
</dbReference>
<sequence>MSVAWSPLAGLVFVALVLGAPANGVFGGEGGEAVDVELVLAVDVSSSMTADELALQRRGYIAALRSPEVLRAIENGRHGRVAVTYVEWGASNSRRVLVPWTLIDGMAQAERVAALLERAPVRNLFQTSIAGAIRHSMRAFADSGFRGTRRVIDISGDGPNNQGGMVAAWRDIAVENGITINGLPMILEGRAFGDETIALLEDYYSDCVIGGPRAFILPVRDWDHFAEAVRWKLVLELSGVAMPVLTVANRTGTEDARGVDCLIGEKMWSGMEQD</sequence>
<keyword evidence="2" id="KW-1185">Reference proteome</keyword>
<dbReference type="EMBL" id="WPHG01000002">
    <property type="protein sequence ID" value="MVA97255.1"/>
    <property type="molecule type" value="Genomic_DNA"/>
</dbReference>
<dbReference type="Pfam" id="PF06707">
    <property type="entry name" value="DUF1194"/>
    <property type="match status" value="1"/>
</dbReference>
<dbReference type="SUPFAM" id="SSF53300">
    <property type="entry name" value="vWA-like"/>
    <property type="match status" value="1"/>
</dbReference>
<dbReference type="CDD" id="cd00198">
    <property type="entry name" value="vWFA"/>
    <property type="match status" value="1"/>
</dbReference>
<dbReference type="InterPro" id="IPR036465">
    <property type="entry name" value="vWFA_dom_sf"/>
</dbReference>
<comment type="caution">
    <text evidence="1">The sequence shown here is derived from an EMBL/GenBank/DDBJ whole genome shotgun (WGS) entry which is preliminary data.</text>
</comment>
<accession>A0A844QDD3</accession>
<evidence type="ECO:0000313" key="1">
    <source>
        <dbReference type="EMBL" id="MVA97255.1"/>
    </source>
</evidence>
<dbReference type="Gene3D" id="3.40.50.410">
    <property type="entry name" value="von Willebrand factor, type A domain"/>
    <property type="match status" value="1"/>
</dbReference>
<gene>
    <name evidence="1" type="ORF">GN330_08345</name>
</gene>
<protein>
    <submittedName>
        <fullName evidence="1">DUF1194 domain-containing protein</fullName>
    </submittedName>
</protein>
<organism evidence="1 2">
    <name type="scientific">Nitratireductor arenosus</name>
    <dbReference type="NCBI Taxonomy" id="2682096"/>
    <lineage>
        <taxon>Bacteria</taxon>
        <taxon>Pseudomonadati</taxon>
        <taxon>Pseudomonadota</taxon>
        <taxon>Alphaproteobacteria</taxon>
        <taxon>Hyphomicrobiales</taxon>
        <taxon>Phyllobacteriaceae</taxon>
        <taxon>Nitratireductor</taxon>
    </lineage>
</organism>